<dbReference type="SUPFAM" id="SSF49785">
    <property type="entry name" value="Galactose-binding domain-like"/>
    <property type="match status" value="1"/>
</dbReference>
<dbReference type="OrthoDB" id="223034at2"/>
<dbReference type="KEGG" id="kst:KSMBR1_0522"/>
<evidence type="ECO:0000313" key="2">
    <source>
        <dbReference type="EMBL" id="SOH03036.1"/>
    </source>
</evidence>
<dbReference type="Proteomes" id="UP000221734">
    <property type="component" value="Chromosome Kuenenia_stuttgartiensis_MBR1"/>
</dbReference>
<reference evidence="3" key="1">
    <citation type="submission" date="2017-10" db="EMBL/GenBank/DDBJ databases">
        <authorList>
            <person name="Frank J."/>
        </authorList>
    </citation>
    <scope>NUCLEOTIDE SEQUENCE [LARGE SCALE GENOMIC DNA]</scope>
</reference>
<keyword evidence="1" id="KW-0812">Transmembrane</keyword>
<dbReference type="Gene3D" id="2.60.120.260">
    <property type="entry name" value="Galactose-binding domain-like"/>
    <property type="match status" value="2"/>
</dbReference>
<name>A0A2C9CBF5_KUEST</name>
<dbReference type="AlphaFoldDB" id="A0A2C9CBF5"/>
<keyword evidence="3" id="KW-1185">Reference proteome</keyword>
<evidence type="ECO:0000313" key="3">
    <source>
        <dbReference type="Proteomes" id="UP000221734"/>
    </source>
</evidence>
<sequence length="216" mass="24502">MERESKCYVRKSWWLYLINCIIYTTISFCFILGMSGIFGQNAYAKATSASSSKKVKIDKGDEWRYFKGKQEPPDGWYHIGFDDSDWQKGRSGFGYGKGNGNGKGSESGSNITNLEDMKGSYSSFYVRRDFIVDDVHAVTNMTISIDCDGPFIVYLDGIEIIRNESGLKDELLDVSGFIHELFSGENILAIECSNDDINSDEFSFTPYFELTERQDK</sequence>
<organism evidence="2 3">
    <name type="scientific">Kuenenia stuttgartiensis</name>
    <dbReference type="NCBI Taxonomy" id="174633"/>
    <lineage>
        <taxon>Bacteria</taxon>
        <taxon>Pseudomonadati</taxon>
        <taxon>Planctomycetota</taxon>
        <taxon>Candidatus Brocadiia</taxon>
        <taxon>Candidatus Brocadiales</taxon>
        <taxon>Candidatus Brocadiaceae</taxon>
        <taxon>Candidatus Kuenenia</taxon>
    </lineage>
</organism>
<keyword evidence="1" id="KW-1133">Transmembrane helix</keyword>
<accession>A0A2C9CBF5</accession>
<protein>
    <submittedName>
        <fullName evidence="2">Uncharacterized protein</fullName>
    </submittedName>
</protein>
<dbReference type="InterPro" id="IPR008979">
    <property type="entry name" value="Galactose-bd-like_sf"/>
</dbReference>
<gene>
    <name evidence="2" type="ORF">KSMBR1_0522</name>
</gene>
<evidence type="ECO:0000256" key="1">
    <source>
        <dbReference type="SAM" id="Phobius"/>
    </source>
</evidence>
<feature type="transmembrane region" description="Helical" evidence="1">
    <location>
        <begin position="12"/>
        <end position="38"/>
    </location>
</feature>
<dbReference type="EMBL" id="LT934425">
    <property type="protein sequence ID" value="SOH03036.1"/>
    <property type="molecule type" value="Genomic_DNA"/>
</dbReference>
<keyword evidence="1" id="KW-0472">Membrane</keyword>
<dbReference type="RefSeq" id="WP_157820332.1">
    <property type="nucleotide sequence ID" value="NZ_LT934425.1"/>
</dbReference>
<proteinExistence type="predicted"/>